<name>A0A432NRW8_9HYPH</name>
<proteinExistence type="predicted"/>
<feature type="transmembrane region" description="Helical" evidence="1">
    <location>
        <begin position="176"/>
        <end position="206"/>
    </location>
</feature>
<gene>
    <name evidence="3" type="ORF">EEQ99_11515</name>
</gene>
<dbReference type="GO" id="GO:0016747">
    <property type="term" value="F:acyltransferase activity, transferring groups other than amino-acyl groups"/>
    <property type="evidence" value="ECO:0007669"/>
    <property type="project" value="InterPro"/>
</dbReference>
<feature type="transmembrane region" description="Helical" evidence="1">
    <location>
        <begin position="282"/>
        <end position="304"/>
    </location>
</feature>
<evidence type="ECO:0000256" key="1">
    <source>
        <dbReference type="SAM" id="Phobius"/>
    </source>
</evidence>
<keyword evidence="1" id="KW-1133">Transmembrane helix</keyword>
<comment type="caution">
    <text evidence="3">The sequence shown here is derived from an EMBL/GenBank/DDBJ whole genome shotgun (WGS) entry which is preliminary data.</text>
</comment>
<keyword evidence="1" id="KW-0812">Transmembrane</keyword>
<feature type="transmembrane region" description="Helical" evidence="1">
    <location>
        <begin position="311"/>
        <end position="331"/>
    </location>
</feature>
<dbReference type="Pfam" id="PF01757">
    <property type="entry name" value="Acyl_transf_3"/>
    <property type="match status" value="1"/>
</dbReference>
<keyword evidence="3" id="KW-0012">Acyltransferase</keyword>
<feature type="transmembrane region" description="Helical" evidence="1">
    <location>
        <begin position="75"/>
        <end position="99"/>
    </location>
</feature>
<dbReference type="AlphaFoldDB" id="A0A432NRW8"/>
<dbReference type="PANTHER" id="PTHR23028:SF53">
    <property type="entry name" value="ACYL_TRANSF_3 DOMAIN-CONTAINING PROTEIN"/>
    <property type="match status" value="1"/>
</dbReference>
<dbReference type="GO" id="GO:0000271">
    <property type="term" value="P:polysaccharide biosynthetic process"/>
    <property type="evidence" value="ECO:0007669"/>
    <property type="project" value="TreeGrafter"/>
</dbReference>
<protein>
    <submittedName>
        <fullName evidence="3">Acyltransferase</fullName>
    </submittedName>
</protein>
<sequence length="379" mass="41478">MKDGFRVLSTQDGKFADDSMDLDEGPDVVAGHSQTSRRFDPSIAQRGRNIGLDSIRGICATSIAVYHFIAWKGLVLTSVGTFGVYIFFILSALTMFMVYGQTFSTNIARGDLLDFFQNRAARILPLLLVMSAIAAWNYNNEGVLAKAVLTGSGVFSLGLPGHLSASTGAWSLGIEIVFYIAFPVLALMLASVSLRAVVVVTIAAIVAQQVNLSLLPGEAAGVITRWVYYTVPLTFAPFFALGILAHRIKLRASIANFAGAMVGFLIICAYSSVIPFDMFRSSVSYVLLTGISFITVTLAFNSIVPPRLVRWSVLGGELSYSIYLTHWIAYFSVQKVFEHAPKILLPIEFVAFIALTLGISYATYFLIEKPCRDRFRAKR</sequence>
<organism evidence="3 4">
    <name type="scientific">Rhizobium anhuiense</name>
    <dbReference type="NCBI Taxonomy" id="1184720"/>
    <lineage>
        <taxon>Bacteria</taxon>
        <taxon>Pseudomonadati</taxon>
        <taxon>Pseudomonadota</taxon>
        <taxon>Alphaproteobacteria</taxon>
        <taxon>Hyphomicrobiales</taxon>
        <taxon>Rhizobiaceae</taxon>
        <taxon>Rhizobium/Agrobacterium group</taxon>
        <taxon>Rhizobium</taxon>
    </lineage>
</organism>
<evidence type="ECO:0000313" key="4">
    <source>
        <dbReference type="Proteomes" id="UP000273611"/>
    </source>
</evidence>
<dbReference type="EMBL" id="RIBW01000003">
    <property type="protein sequence ID" value="RUM02369.1"/>
    <property type="molecule type" value="Genomic_DNA"/>
</dbReference>
<dbReference type="GO" id="GO:0016020">
    <property type="term" value="C:membrane"/>
    <property type="evidence" value="ECO:0007669"/>
    <property type="project" value="TreeGrafter"/>
</dbReference>
<evidence type="ECO:0000313" key="3">
    <source>
        <dbReference type="EMBL" id="RUM02369.1"/>
    </source>
</evidence>
<evidence type="ECO:0000259" key="2">
    <source>
        <dbReference type="Pfam" id="PF01757"/>
    </source>
</evidence>
<keyword evidence="1" id="KW-0472">Membrane</keyword>
<dbReference type="Proteomes" id="UP000273611">
    <property type="component" value="Unassembled WGS sequence"/>
</dbReference>
<dbReference type="PANTHER" id="PTHR23028">
    <property type="entry name" value="ACETYLTRANSFERASE"/>
    <property type="match status" value="1"/>
</dbReference>
<keyword evidence="3" id="KW-0808">Transferase</keyword>
<feature type="transmembrane region" description="Helical" evidence="1">
    <location>
        <begin position="257"/>
        <end position="276"/>
    </location>
</feature>
<feature type="transmembrane region" description="Helical" evidence="1">
    <location>
        <begin position="226"/>
        <end position="245"/>
    </location>
</feature>
<reference evidence="3 4" key="1">
    <citation type="journal article" date="2015" name="Int. J. Syst. Evol. Microbiol.">
        <title>Rhizobium anhuiense sp. nov., isolated from effective nodules of Vicia faba and Pisum sativum.</title>
        <authorList>
            <person name="Zhang Y.J."/>
            <person name="Zheng W.T."/>
            <person name="Everall I."/>
            <person name="Young J.P."/>
            <person name="Zhang X.X."/>
            <person name="Tian C.F."/>
            <person name="Sui X.H."/>
            <person name="Wang E.T."/>
            <person name="Chen W.X."/>
        </authorList>
    </citation>
    <scope>NUCLEOTIDE SEQUENCE [LARGE SCALE GENOMIC DNA]</scope>
    <source>
        <strain evidence="3 4">CCBAU 23252</strain>
    </source>
</reference>
<dbReference type="InterPro" id="IPR002656">
    <property type="entry name" value="Acyl_transf_3_dom"/>
</dbReference>
<accession>A0A432NRW8</accession>
<feature type="transmembrane region" description="Helical" evidence="1">
    <location>
        <begin position="50"/>
        <end position="69"/>
    </location>
</feature>
<feature type="transmembrane region" description="Helical" evidence="1">
    <location>
        <begin position="120"/>
        <end position="138"/>
    </location>
</feature>
<feature type="domain" description="Acyltransferase 3" evidence="2">
    <location>
        <begin position="50"/>
        <end position="364"/>
    </location>
</feature>
<dbReference type="InterPro" id="IPR050879">
    <property type="entry name" value="Acyltransferase_3"/>
</dbReference>
<feature type="transmembrane region" description="Helical" evidence="1">
    <location>
        <begin position="343"/>
        <end position="367"/>
    </location>
</feature>